<evidence type="ECO:0000313" key="8">
    <source>
        <dbReference type="Proteomes" id="UP000094379"/>
    </source>
</evidence>
<dbReference type="AlphaFoldDB" id="A0A1E3GP57"/>
<comment type="subcellular location">
    <subcellularLocation>
        <location evidence="1">Endomembrane system</location>
        <topology evidence="1">Multi-pass membrane protein</topology>
    </subcellularLocation>
</comment>
<dbReference type="Pfam" id="PF06803">
    <property type="entry name" value="DUF1232"/>
    <property type="match status" value="1"/>
</dbReference>
<name>A0A1E3GP57_9GAMM</name>
<keyword evidence="8" id="KW-1185">Reference proteome</keyword>
<evidence type="ECO:0000259" key="6">
    <source>
        <dbReference type="Pfam" id="PF06803"/>
    </source>
</evidence>
<evidence type="ECO:0000256" key="2">
    <source>
        <dbReference type="ARBA" id="ARBA00022692"/>
    </source>
</evidence>
<feature type="transmembrane region" description="Helical" evidence="5">
    <location>
        <begin position="21"/>
        <end position="39"/>
    </location>
</feature>
<evidence type="ECO:0000256" key="3">
    <source>
        <dbReference type="ARBA" id="ARBA00022989"/>
    </source>
</evidence>
<evidence type="ECO:0000256" key="5">
    <source>
        <dbReference type="SAM" id="Phobius"/>
    </source>
</evidence>
<dbReference type="EMBL" id="MCRI01000110">
    <property type="protein sequence ID" value="ODN65366.1"/>
    <property type="molecule type" value="Genomic_DNA"/>
</dbReference>
<feature type="domain" description="DUF1232" evidence="6">
    <location>
        <begin position="21"/>
        <end position="57"/>
    </location>
</feature>
<gene>
    <name evidence="7" type="ORF">A9E74_02830</name>
</gene>
<evidence type="ECO:0000256" key="1">
    <source>
        <dbReference type="ARBA" id="ARBA00004127"/>
    </source>
</evidence>
<keyword evidence="2 5" id="KW-0812">Transmembrane</keyword>
<keyword evidence="3 5" id="KW-1133">Transmembrane helix</keyword>
<keyword evidence="4 5" id="KW-0472">Membrane</keyword>
<comment type="caution">
    <text evidence="7">The sequence shown here is derived from an EMBL/GenBank/DDBJ whole genome shotgun (WGS) entry which is preliminary data.</text>
</comment>
<dbReference type="PATRIC" id="fig|291169.3.peg.2888"/>
<evidence type="ECO:0000256" key="4">
    <source>
        <dbReference type="ARBA" id="ARBA00023136"/>
    </source>
</evidence>
<reference evidence="7 8" key="1">
    <citation type="submission" date="2016-07" db="EMBL/GenBank/DDBJ databases">
        <title>Draft Genome Sequence of Methylophaga muralis Bur 1.</title>
        <authorList>
            <person name="Vasilenko O.V."/>
            <person name="Doronina N.V."/>
            <person name="Shmareva M.N."/>
            <person name="Tarlachkov S.V."/>
            <person name="Mustakhimov I."/>
            <person name="Trotsenko Y.A."/>
        </authorList>
    </citation>
    <scope>NUCLEOTIDE SEQUENCE [LARGE SCALE GENOMIC DNA]</scope>
    <source>
        <strain evidence="7 8">Bur 1</strain>
    </source>
</reference>
<dbReference type="GO" id="GO:0012505">
    <property type="term" value="C:endomembrane system"/>
    <property type="evidence" value="ECO:0007669"/>
    <property type="project" value="UniProtKB-SubCell"/>
</dbReference>
<protein>
    <recommendedName>
        <fullName evidence="6">DUF1232 domain-containing protein</fullName>
    </recommendedName>
</protein>
<proteinExistence type="predicted"/>
<evidence type="ECO:0000313" key="7">
    <source>
        <dbReference type="EMBL" id="ODN65366.1"/>
    </source>
</evidence>
<accession>A0A1E3GP57</accession>
<feature type="transmembrane region" description="Helical" evidence="5">
    <location>
        <begin position="90"/>
        <end position="114"/>
    </location>
</feature>
<sequence length="116" mass="13210">MKLQLSALYIASKDPAMPKRAKWLIVIVVAYALSPIDLIPDFIPIIGYLDELLILPLGIYIAMKMVPDELWRDSLTQAKTNPVKLPENRYAAIVIVACWIILATGFGYAFWYWLIK</sequence>
<dbReference type="Proteomes" id="UP000094379">
    <property type="component" value="Unassembled WGS sequence"/>
</dbReference>
<organism evidence="7 8">
    <name type="scientific">Methylophaga muralis</name>
    <dbReference type="NCBI Taxonomy" id="291169"/>
    <lineage>
        <taxon>Bacteria</taxon>
        <taxon>Pseudomonadati</taxon>
        <taxon>Pseudomonadota</taxon>
        <taxon>Gammaproteobacteria</taxon>
        <taxon>Thiotrichales</taxon>
        <taxon>Piscirickettsiaceae</taxon>
        <taxon>Methylophaga</taxon>
    </lineage>
</organism>
<dbReference type="InterPro" id="IPR010652">
    <property type="entry name" value="DUF1232"/>
</dbReference>